<dbReference type="Pfam" id="PF09907">
    <property type="entry name" value="HigB_toxin"/>
    <property type="match status" value="1"/>
</dbReference>
<proteinExistence type="predicted"/>
<accession>A0A5D3KGG5</accession>
<gene>
    <name evidence="1" type="ORF">FXB40_19285</name>
</gene>
<protein>
    <submittedName>
        <fullName evidence="1">Type II toxin-antitoxin system HigB family toxin</fullName>
    </submittedName>
</protein>
<dbReference type="GO" id="GO:0003723">
    <property type="term" value="F:RNA binding"/>
    <property type="evidence" value="ECO:0007669"/>
    <property type="project" value="InterPro"/>
</dbReference>
<dbReference type="Proteomes" id="UP000324758">
    <property type="component" value="Unassembled WGS sequence"/>
</dbReference>
<dbReference type="GO" id="GO:0004519">
    <property type="term" value="F:endonuclease activity"/>
    <property type="evidence" value="ECO:0007669"/>
    <property type="project" value="InterPro"/>
</dbReference>
<comment type="caution">
    <text evidence="1">The sequence shown here is derived from an EMBL/GenBank/DDBJ whole genome shotgun (WGS) entry which is preliminary data.</text>
</comment>
<keyword evidence="2" id="KW-1185">Reference proteome</keyword>
<dbReference type="OrthoDB" id="9799912at2"/>
<reference evidence="1 2" key="1">
    <citation type="submission" date="2019-08" db="EMBL/GenBank/DDBJ databases">
        <title>Bradyrhizobium hipponensis sp. nov., a rhizobium isolated from a Lupinus angustifolius root nodule in Tunisia.</title>
        <authorList>
            <person name="Off K."/>
            <person name="Rejili M."/>
            <person name="Mars M."/>
            <person name="Brachmann A."/>
            <person name="Marin M."/>
        </authorList>
    </citation>
    <scope>NUCLEOTIDE SEQUENCE [LARGE SCALE GENOMIC DNA]</scope>
    <source>
        <strain evidence="1 2">CTAW71</strain>
    </source>
</reference>
<name>A0A5D3KGG5_9BRAD</name>
<dbReference type="AlphaFoldDB" id="A0A5D3KGG5"/>
<dbReference type="GO" id="GO:0110001">
    <property type="term" value="C:toxin-antitoxin complex"/>
    <property type="evidence" value="ECO:0007669"/>
    <property type="project" value="InterPro"/>
</dbReference>
<sequence length="100" mass="11133">MRIIKQSTLAKFAAANPKAKPAIVRWVKLARAAKWASMNEIQTTVPGVVVLNGERVRFEIAGGNFRLIVAFAFKHQIAFIKFIGTHAEYDKVDALTVAMY</sequence>
<organism evidence="1 2">
    <name type="scientific">Bradyrhizobium rifense</name>
    <dbReference type="NCBI Taxonomy" id="515499"/>
    <lineage>
        <taxon>Bacteria</taxon>
        <taxon>Pseudomonadati</taxon>
        <taxon>Pseudomonadota</taxon>
        <taxon>Alphaproteobacteria</taxon>
        <taxon>Hyphomicrobiales</taxon>
        <taxon>Nitrobacteraceae</taxon>
        <taxon>Bradyrhizobium</taxon>
    </lineage>
</organism>
<evidence type="ECO:0000313" key="1">
    <source>
        <dbReference type="EMBL" id="TYL93985.1"/>
    </source>
</evidence>
<dbReference type="InterPro" id="IPR018669">
    <property type="entry name" value="Toxin_HigB"/>
</dbReference>
<evidence type="ECO:0000313" key="2">
    <source>
        <dbReference type="Proteomes" id="UP000324758"/>
    </source>
</evidence>
<dbReference type="EMBL" id="VSSS01000030">
    <property type="protein sequence ID" value="TYL93985.1"/>
    <property type="molecule type" value="Genomic_DNA"/>
</dbReference>